<name>A0A328B7L7_9BACT</name>
<protein>
    <recommendedName>
        <fullName evidence="3">RHS repeat protein</fullName>
    </recommendedName>
</protein>
<dbReference type="EMBL" id="QHKM01000011">
    <property type="protein sequence ID" value="RAK62897.1"/>
    <property type="molecule type" value="Genomic_DNA"/>
</dbReference>
<comment type="caution">
    <text evidence="1">The sequence shown here is derived from an EMBL/GenBank/DDBJ whole genome shotgun (WGS) entry which is preliminary data.</text>
</comment>
<dbReference type="AlphaFoldDB" id="A0A328B7L7"/>
<reference evidence="2" key="1">
    <citation type="submission" date="2018-05" db="EMBL/GenBank/DDBJ databases">
        <authorList>
            <person name="Nie L."/>
        </authorList>
    </citation>
    <scope>NUCLEOTIDE SEQUENCE [LARGE SCALE GENOMIC DNA]</scope>
    <source>
        <strain evidence="2">NL</strain>
    </source>
</reference>
<evidence type="ECO:0008006" key="3">
    <source>
        <dbReference type="Google" id="ProtNLM"/>
    </source>
</evidence>
<keyword evidence="2" id="KW-1185">Reference proteome</keyword>
<evidence type="ECO:0000313" key="2">
    <source>
        <dbReference type="Proteomes" id="UP000248553"/>
    </source>
</evidence>
<evidence type="ECO:0000313" key="1">
    <source>
        <dbReference type="EMBL" id="RAK62897.1"/>
    </source>
</evidence>
<dbReference type="Proteomes" id="UP000248553">
    <property type="component" value="Unassembled WGS sequence"/>
</dbReference>
<organism evidence="1 2">
    <name type="scientific">Hymenobacter edaphi</name>
    <dbReference type="NCBI Taxonomy" id="2211146"/>
    <lineage>
        <taxon>Bacteria</taxon>
        <taxon>Pseudomonadati</taxon>
        <taxon>Bacteroidota</taxon>
        <taxon>Cytophagia</taxon>
        <taxon>Cytophagales</taxon>
        <taxon>Hymenobacteraceae</taxon>
        <taxon>Hymenobacter</taxon>
    </lineage>
</organism>
<sequence length="524" mass="61965">MYWNEPAYPFHLTAKQLRRRRVHWLTISGRGFALEEKQKDSGDFGREFTAIIGEMPEYGPQDYTEARVAWRSRYEYDPQGRLLQAEWQDSLLTGHLVPGVMENSRRAQFRYDAAGRLMESRFAVDCQRCEVSPASARFSNLTPLHQRDYYDYAPNGQLRRLLTKGYMVREVYNAPDFRPDSSIRQPYYQDADPRLLYFPYWTKELYRYDAAGRLTSKATYATVGDSLFRGASRLTGSWHGTYNARGQLVREVIADGPDLFTPFGFLELDTTTFGLWYTEVREVEYRGRRRVAERRQRQYFRNSLPSFPLDTALLRQGVLRLPLHDSTARIGTSGRSILDSLRYGRRGRLLTRSQTNSQQYRQFVARWQYQGHRQQLDYYDFAPVYHLLQRNWRGQVREEMLVALREKSLALKLPPEPITPATSDSLLPLNTLLHWRGSNVFRWQFDYRGGLLRRAELRTAYNRSNYRRQPQDTVDARVARLLLLPAPGRLSQQVQQVRRRWPDWPANTYANRLFNRFEYEFYPR</sequence>
<accession>A0A328B7L7</accession>
<gene>
    <name evidence="1" type="ORF">DLM85_22115</name>
</gene>
<proteinExistence type="predicted"/>